<dbReference type="Proteomes" id="UP000291116">
    <property type="component" value="Unassembled WGS sequence"/>
</dbReference>
<evidence type="ECO:0000256" key="3">
    <source>
        <dbReference type="ARBA" id="ARBA00023157"/>
    </source>
</evidence>
<dbReference type="SUPFAM" id="SSF51445">
    <property type="entry name" value="(Trans)glycosidases"/>
    <property type="match status" value="1"/>
</dbReference>
<sequence length="552" mass="61973">MTQRGRYPIGDEDVVTIKGRYLYKGDGDTRFFVKGIAFPIPPPAPVKIDIDGWITVLEQLANDTDINAVRIYDMDCYHVDDTYDPFLRRAAELGIYVIVPLTSSEGDGNLSRDTSPPDCYPQKLFHYGKTCIDKYWDRPNVLMGVIGNEVMNSFTTYKSAPCVKSYLQDLVKYSRSLSSQSSSSRKAFPLIYATQHDSPTSELHPDEAIKLTLDYLSCASGTERSDGALDLVFGINIESWCSSSESFDVEDDGITESSYHSLWRTFSGKNKTVKIVDAVTGDFTLEQVLPVSPIPVAVPVVFSEMGCSRRDFNRDNPLIPEDLKNIRDWKQIPLVSSEDGKMADLWSGFIAYAYDGGGFDVFRMMGGNSTKWNGKESLPPSTEYNNFRYQLSKVNNRSLTGESSFSLSEIAEIDQSTLSCKDATAKIRKFFGVKLYSLSEMPSYFPEVRDNVKRLTTFDPRAPPSAGTPTESSITNRVASYGELHLLISVLLFVLLAVGFLFLGRRRGERPNIRFGWLEQRFGLNVDSNNNKRHFEDENIPLKSADMNYGSM</sequence>
<organism evidence="6 7">
    <name type="scientific">Pseudo-nitzschia multistriata</name>
    <dbReference type="NCBI Taxonomy" id="183589"/>
    <lineage>
        <taxon>Eukaryota</taxon>
        <taxon>Sar</taxon>
        <taxon>Stramenopiles</taxon>
        <taxon>Ochrophyta</taxon>
        <taxon>Bacillariophyta</taxon>
        <taxon>Bacillariophyceae</taxon>
        <taxon>Bacillariophycidae</taxon>
        <taxon>Bacillariales</taxon>
        <taxon>Bacillariaceae</taxon>
        <taxon>Pseudo-nitzschia</taxon>
    </lineage>
</organism>
<dbReference type="GO" id="GO:0005886">
    <property type="term" value="C:plasma membrane"/>
    <property type="evidence" value="ECO:0007669"/>
    <property type="project" value="TreeGrafter"/>
</dbReference>
<keyword evidence="5" id="KW-0812">Transmembrane</keyword>
<keyword evidence="4" id="KW-0325">Glycoprotein</keyword>
<evidence type="ECO:0000256" key="1">
    <source>
        <dbReference type="ARBA" id="ARBA00007528"/>
    </source>
</evidence>
<evidence type="ECO:0000256" key="4">
    <source>
        <dbReference type="ARBA" id="ARBA00023180"/>
    </source>
</evidence>
<evidence type="ECO:0000313" key="6">
    <source>
        <dbReference type="EMBL" id="VEU37493.1"/>
    </source>
</evidence>
<keyword evidence="5" id="KW-0472">Membrane</keyword>
<feature type="transmembrane region" description="Helical" evidence="5">
    <location>
        <begin position="484"/>
        <end position="504"/>
    </location>
</feature>
<dbReference type="EMBL" id="CAACVS010000127">
    <property type="protein sequence ID" value="VEU37493.1"/>
    <property type="molecule type" value="Genomic_DNA"/>
</dbReference>
<dbReference type="GO" id="GO:0042124">
    <property type="term" value="F:1,3-beta-glucanosyltransferase activity"/>
    <property type="evidence" value="ECO:0007669"/>
    <property type="project" value="TreeGrafter"/>
</dbReference>
<dbReference type="OrthoDB" id="421038at2759"/>
<dbReference type="PANTHER" id="PTHR31468">
    <property type="entry name" value="1,3-BETA-GLUCANOSYLTRANSFERASE GAS1"/>
    <property type="match status" value="1"/>
</dbReference>
<dbReference type="InterPro" id="IPR017853">
    <property type="entry name" value="GH"/>
</dbReference>
<evidence type="ECO:0000256" key="2">
    <source>
        <dbReference type="ARBA" id="ARBA00022729"/>
    </source>
</evidence>
<keyword evidence="5" id="KW-1133">Transmembrane helix</keyword>
<dbReference type="AlphaFoldDB" id="A0A448Z635"/>
<reference evidence="6 7" key="1">
    <citation type="submission" date="2019-01" db="EMBL/GenBank/DDBJ databases">
        <authorList>
            <person name="Ferrante I. M."/>
        </authorList>
    </citation>
    <scope>NUCLEOTIDE SEQUENCE [LARGE SCALE GENOMIC DNA]</scope>
    <source>
        <strain evidence="6 7">B856</strain>
    </source>
</reference>
<gene>
    <name evidence="6" type="ORF">PSNMU_V1.4_AUG-EV-PASAV3_0042200</name>
</gene>
<accession>A0A448Z635</accession>
<comment type="similarity">
    <text evidence="1">Belongs to the glycosyl hydrolase 72 family.</text>
</comment>
<dbReference type="Pfam" id="PF03198">
    <property type="entry name" value="Glyco_hydro_72"/>
    <property type="match status" value="1"/>
</dbReference>
<evidence type="ECO:0000256" key="5">
    <source>
        <dbReference type="SAM" id="Phobius"/>
    </source>
</evidence>
<dbReference type="GO" id="GO:0034411">
    <property type="term" value="P:cell wall (1-&gt;3)-beta-D-glucan biosynthetic process"/>
    <property type="evidence" value="ECO:0007669"/>
    <property type="project" value="TreeGrafter"/>
</dbReference>
<proteinExistence type="inferred from homology"/>
<protein>
    <submittedName>
        <fullName evidence="6">Uncharacterized protein</fullName>
    </submittedName>
</protein>
<dbReference type="PANTHER" id="PTHR31468:SF2">
    <property type="entry name" value="1,3-BETA-GLUCANOSYLTRANSFERASE GAS1"/>
    <property type="match status" value="1"/>
</dbReference>
<evidence type="ECO:0000313" key="7">
    <source>
        <dbReference type="Proteomes" id="UP000291116"/>
    </source>
</evidence>
<keyword evidence="7" id="KW-1185">Reference proteome</keyword>
<keyword evidence="2" id="KW-0732">Signal</keyword>
<dbReference type="Gene3D" id="3.20.20.80">
    <property type="entry name" value="Glycosidases"/>
    <property type="match status" value="2"/>
</dbReference>
<name>A0A448Z635_9STRA</name>
<keyword evidence="3" id="KW-1015">Disulfide bond</keyword>
<dbReference type="InterPro" id="IPR004886">
    <property type="entry name" value="Glucanosyltransferase"/>
</dbReference>